<reference evidence="2" key="1">
    <citation type="submission" date="2021-01" db="EMBL/GenBank/DDBJ databases">
        <authorList>
            <person name="Corre E."/>
            <person name="Pelletier E."/>
            <person name="Niang G."/>
            <person name="Scheremetjew M."/>
            <person name="Finn R."/>
            <person name="Kale V."/>
            <person name="Holt S."/>
            <person name="Cochrane G."/>
            <person name="Meng A."/>
            <person name="Brown T."/>
            <person name="Cohen L."/>
        </authorList>
    </citation>
    <scope>NUCLEOTIDE SEQUENCE</scope>
    <source>
        <strain evidence="2">Clade-A-BCC118000</strain>
    </source>
</reference>
<dbReference type="AlphaFoldDB" id="A0A7R9T6P5"/>
<evidence type="ECO:0000256" key="1">
    <source>
        <dbReference type="SAM" id="MobiDB-lite"/>
    </source>
</evidence>
<dbReference type="PANTHER" id="PTHR36408:SF1">
    <property type="entry name" value="TRANSMEMBRANE PROTEIN"/>
    <property type="match status" value="1"/>
</dbReference>
<feature type="region of interest" description="Disordered" evidence="1">
    <location>
        <begin position="213"/>
        <end position="267"/>
    </location>
</feature>
<organism evidence="2">
    <name type="scientific">Ostreococcus sp. 'lucimarinus'</name>
    <dbReference type="NCBI Taxonomy" id="242159"/>
    <lineage>
        <taxon>Eukaryota</taxon>
        <taxon>Viridiplantae</taxon>
        <taxon>Chlorophyta</taxon>
        <taxon>Mamiellophyceae</taxon>
        <taxon>Mamiellales</taxon>
        <taxon>Bathycoccaceae</taxon>
        <taxon>Ostreococcus</taxon>
    </lineage>
</organism>
<evidence type="ECO:0000313" key="2">
    <source>
        <dbReference type="EMBL" id="CAD8225918.1"/>
    </source>
</evidence>
<name>A0A7R9T6P5_9CHLO</name>
<gene>
    <name evidence="2" type="ORF">OLUC0939_LOCUS6658</name>
</gene>
<sequence length="267" mass="28981">MDEDDAAMRDAFLDGAEIFALTAAVGVKARAAYVEHKTAKVAQAAGYVEHLPPRAVTSVWGDLPLYVAVVAGTILRRLSRAREESTEGRLQGVPSSVKARLAFLEQANDSVMEVSRRTARDVSRLGTRVRLTRRELSPPLRKVQAESKENAQILAAVAQRIELLEGELAEGQSTMSGLHTVSSKQFDVLSKAIADLKASQIELQAALAELPEREPRVEPASLESVEYETVSASRDEDDASVNHAPARAALPQPRESEAPKPSSMDYL</sequence>
<protein>
    <submittedName>
        <fullName evidence="2">Uncharacterized protein</fullName>
    </submittedName>
</protein>
<proteinExistence type="predicted"/>
<dbReference type="PANTHER" id="PTHR36408">
    <property type="entry name" value="TRANSMEMBRANE PROTEIN"/>
    <property type="match status" value="1"/>
</dbReference>
<dbReference type="EMBL" id="HBDX01007728">
    <property type="protein sequence ID" value="CAD8225918.1"/>
    <property type="molecule type" value="Transcribed_RNA"/>
</dbReference>
<accession>A0A7R9T6P5</accession>